<feature type="region of interest" description="Disordered" evidence="1">
    <location>
        <begin position="1077"/>
        <end position="1109"/>
    </location>
</feature>
<dbReference type="Proteomes" id="UP000184440">
    <property type="component" value="Unassembled WGS sequence"/>
</dbReference>
<organism evidence="2 3">
    <name type="scientific">Cryptosporangium aurantiacum</name>
    <dbReference type="NCBI Taxonomy" id="134849"/>
    <lineage>
        <taxon>Bacteria</taxon>
        <taxon>Bacillati</taxon>
        <taxon>Actinomycetota</taxon>
        <taxon>Actinomycetes</taxon>
        <taxon>Cryptosporangiales</taxon>
        <taxon>Cryptosporangiaceae</taxon>
        <taxon>Cryptosporangium</taxon>
    </lineage>
</organism>
<sequence length="1620" mass="175715">MSTSLDALLDAGAVLPVGTEVASSDTVDALFTRAYQHPVLDGRTVVRLVPGTLHAAEDLSMEFLGFVAPERSTEVGTVRRQALGFPAWALVNDPANGHHALALVKEIERLARIAKSRVGPAKEGFDELGARLARAVPHFLPTYYEEAGRAFIAAESPSYAAMMFGKAREAEQSYALAVDEDREHAVFLEFALAGALTAKALTAHARTLAARSEPAAAYHRFRRLCVERTLGGLAPYAGMVADLRRLAKAARLDQAEADAEVLRDLIEAPTLPKAPEAFWKAYRPALVRLAAEVPAIRGRLLTFFPEHLDSEAWLELLAEAGATEALVAPAGSGDPAADPADSVAGWFHRFAQHRDSQTRRSTKRSAPLYALLERAADRVRADGVPLKLELDWSSDLDLYDTALALGLPVADPSDSFQVDVGQWLRDETDGRRDLAAFAADPRFLGALVRAAEAGLPRRPSPALVETALASAGLRVALTHFLDDLAESIEQQGLPTLEPQLQRLDKLVDGRLLALNPAATERIRTHDLAAVLGRTLRSGLVDEYGWPAFEQYVTESVPPPRSDDDDEKVQQFTQWPHVVLRHNTHVAVFDSDGVVLRHALRIPRDQREYLWLTAFRYVDGQLLVSWDTGPNRSAYWSGTPDDVLIELPFSAWHPDDGSLPLPGGGRTAGGRPLHVGDRSHSVAGRVYTDGRSFWVYGQDDEGASTIVEFDPATGERGRVSMPAFFEADPVDGEKLDIAGSTLKTAVSGSHTSPFAAADGLVGLRLRTTADGISIGTGIDGRSIRVRTPEDTRLIQAVRFPGSDTVFGLLRRNQWREDTLSVVDADGFVVAAVNIGARRPTFAAGTPLVTRPAGWHHLRPRDLAGSAVLRAVTDEQAALLLAAGARDHAVVEEAEAAKRRLTPAEATAEVRAAVAEVLPGVTHPELVNGLVGIVALAAERAALLAELSAGLQHAASAEPVAVKEVVSGKPADGPLMDGLTLLIPRCYDRGGEAARLLTAAGRALVDGVPPREGDLEGDHDWFKALQVFPAVLYRAVSPLYRSLVLPVGLAEREALLELAELIADLGLLAPGGRLRRIIGSTETEPGPDRLQPNGNGGRILRLSEPDAADDDPQRWSVDLLDYQPDGEFAPIPGIQISYDYPLLAGFDEETVRSYVAAARERGPIEWRPERVDELSKRAGITRAEALLLLYGLVNPGAPVRAAAEEIGIPVAALEIVDDTWDYGGRINRAALVGTLLPAEPGRIWDDGPALDGLVDFYRSLGRRAPVSETVLIALSKANLCWRPRPLTLAIGLRSPEACRWIAPLPRDAAGQVDHRRLDIRDPDADDVLTAMARALPWLAYHLPVDDELRTVLPEALRLYRARISEPEHEIPLQYFDEDEWAALADDLGTTPVDRSSRDEDRIELGPFVTPDRSDGRRVRVRPALLSGPDDPALRAFEARADESEEIEALRVVLSDWLPRLLDAAAAVDPAAGPPQDPSRSVPDLVTEAATTLGLSADAATVYLQLLALPDPTDRNVAKWTGWKPARLKKARAELAATPLVTEAKRSRASRTLFLPGGWLALKSPLPPIEAWKSPLYGFAAGEPTHRRVVPLLPIPELFAAAWDRVRNGDEPRFDELQTGRRR</sequence>
<dbReference type="STRING" id="134849.SAMN05443668_108330"/>
<evidence type="ECO:0000313" key="2">
    <source>
        <dbReference type="EMBL" id="SHN42723.1"/>
    </source>
</evidence>
<evidence type="ECO:0000313" key="3">
    <source>
        <dbReference type="Proteomes" id="UP000184440"/>
    </source>
</evidence>
<gene>
    <name evidence="2" type="ORF">SAMN05443668_108330</name>
</gene>
<evidence type="ECO:0000256" key="1">
    <source>
        <dbReference type="SAM" id="MobiDB-lite"/>
    </source>
</evidence>
<proteinExistence type="predicted"/>
<evidence type="ECO:0008006" key="4">
    <source>
        <dbReference type="Google" id="ProtNLM"/>
    </source>
</evidence>
<reference evidence="2 3" key="1">
    <citation type="submission" date="2016-11" db="EMBL/GenBank/DDBJ databases">
        <authorList>
            <person name="Jaros S."/>
            <person name="Januszkiewicz K."/>
            <person name="Wedrychowicz H."/>
        </authorList>
    </citation>
    <scope>NUCLEOTIDE SEQUENCE [LARGE SCALE GENOMIC DNA]</scope>
    <source>
        <strain evidence="2 3">DSM 46144</strain>
    </source>
</reference>
<keyword evidence="3" id="KW-1185">Reference proteome</keyword>
<dbReference type="OrthoDB" id="218750at2"/>
<name>A0A1M7R907_9ACTN</name>
<protein>
    <recommendedName>
        <fullName evidence="4">DNA-binding protein</fullName>
    </recommendedName>
</protein>
<dbReference type="RefSeq" id="WP_073260554.1">
    <property type="nucleotide sequence ID" value="NZ_FRCS01000008.1"/>
</dbReference>
<dbReference type="EMBL" id="FRCS01000008">
    <property type="protein sequence ID" value="SHN42723.1"/>
    <property type="molecule type" value="Genomic_DNA"/>
</dbReference>
<accession>A0A1M7R907</accession>